<keyword evidence="12" id="KW-1185">Reference proteome</keyword>
<dbReference type="Ensembl" id="ENSSBOT00000041620.1">
    <property type="protein sequence ID" value="ENSSBOP00000024759.1"/>
    <property type="gene ID" value="ENSSBOG00000028853.1"/>
</dbReference>
<name>A0A2K6TYN2_SAIBB</name>
<feature type="transmembrane region" description="Helical" evidence="10">
    <location>
        <begin position="101"/>
        <end position="125"/>
    </location>
</feature>
<feature type="transmembrane region" description="Helical" evidence="10">
    <location>
        <begin position="137"/>
        <end position="159"/>
    </location>
</feature>
<evidence type="ECO:0000256" key="8">
    <source>
        <dbReference type="ARBA" id="ARBA00023180"/>
    </source>
</evidence>
<dbReference type="STRING" id="39432.ENSSBOP00000024759"/>
<dbReference type="Pfam" id="PF13903">
    <property type="entry name" value="Claudin_2"/>
    <property type="match status" value="1"/>
</dbReference>
<evidence type="ECO:0000256" key="10">
    <source>
        <dbReference type="SAM" id="Phobius"/>
    </source>
</evidence>
<gene>
    <name evidence="11" type="primary">TMEM178A</name>
</gene>
<keyword evidence="7 10" id="KW-0472">Membrane</keyword>
<dbReference type="InterPro" id="IPR039625">
    <property type="entry name" value="T178A/B"/>
</dbReference>
<evidence type="ECO:0000256" key="5">
    <source>
        <dbReference type="ARBA" id="ARBA00022824"/>
    </source>
</evidence>
<dbReference type="AlphaFoldDB" id="A0A2K6TYN2"/>
<evidence type="ECO:0000256" key="3">
    <source>
        <dbReference type="ARBA" id="ARBA00022692"/>
    </source>
</evidence>
<evidence type="ECO:0000313" key="12">
    <source>
        <dbReference type="Proteomes" id="UP000233220"/>
    </source>
</evidence>
<dbReference type="GO" id="GO:0051480">
    <property type="term" value="P:regulation of cytosolic calcium ion concentration"/>
    <property type="evidence" value="ECO:0007669"/>
    <property type="project" value="Ensembl"/>
</dbReference>
<dbReference type="GO" id="GO:0005789">
    <property type="term" value="C:endoplasmic reticulum membrane"/>
    <property type="evidence" value="ECO:0007669"/>
    <property type="project" value="UniProtKB-SubCell"/>
</dbReference>
<keyword evidence="6 10" id="KW-1133">Transmembrane helix</keyword>
<evidence type="ECO:0000256" key="4">
    <source>
        <dbReference type="ARBA" id="ARBA00022729"/>
    </source>
</evidence>
<dbReference type="Gene3D" id="1.20.140.150">
    <property type="match status" value="1"/>
</dbReference>
<keyword evidence="8" id="KW-0325">Glycoprotein</keyword>
<reference evidence="11" key="2">
    <citation type="submission" date="2025-09" db="UniProtKB">
        <authorList>
            <consortium name="Ensembl"/>
        </authorList>
    </citation>
    <scope>IDENTIFICATION</scope>
</reference>
<reference evidence="11" key="1">
    <citation type="submission" date="2025-08" db="UniProtKB">
        <authorList>
            <consortium name="Ensembl"/>
        </authorList>
    </citation>
    <scope>IDENTIFICATION</scope>
</reference>
<evidence type="ECO:0000256" key="1">
    <source>
        <dbReference type="ARBA" id="ARBA00004477"/>
    </source>
</evidence>
<proteinExistence type="inferred from homology"/>
<keyword evidence="4" id="KW-0732">Signal</keyword>
<dbReference type="Proteomes" id="UP000233220">
    <property type="component" value="Unplaced"/>
</dbReference>
<keyword evidence="3 10" id="KW-0812">Transmembrane</keyword>
<dbReference type="PRINTS" id="PR01077">
    <property type="entry name" value="CLAUDIN"/>
</dbReference>
<protein>
    <recommendedName>
        <fullName evidence="9">Transmembrane protein 178A</fullName>
    </recommendedName>
</protein>
<keyword evidence="5" id="KW-0256">Endoplasmic reticulum</keyword>
<comment type="similarity">
    <text evidence="2">Belongs to the TMEM178 family.</text>
</comment>
<dbReference type="PANTHER" id="PTHR32005">
    <property type="entry name" value="TRANSMEMBRANE PROTEIN 178B-RELATED"/>
    <property type="match status" value="1"/>
</dbReference>
<dbReference type="GO" id="GO:0045671">
    <property type="term" value="P:negative regulation of osteoclast differentiation"/>
    <property type="evidence" value="ECO:0007669"/>
    <property type="project" value="Ensembl"/>
</dbReference>
<dbReference type="PANTHER" id="PTHR32005:SF4">
    <property type="entry name" value="TRANSMEMBRANE PROTEIN 178A"/>
    <property type="match status" value="1"/>
</dbReference>
<accession>A0A2K6TYN2</accession>
<sequence length="222" mass="24608">MKLPGDDSGREGSNPWEPVTEILIPSPIQSRLGCITASGLRILLQISRLVNCVSYFLQGIAQRCTAIKYHFSQPIRLRNIPFNLTKTIQQDEWHLLHLRRITAGFLGMAVAVLLCGCIVATVSFFWEESLTQHVAGLLFLMTGIFCTISLCTYAASISYDLNRLPKLIYSLPADVEHGYSWSIFCAWCSLGFIVAAGGLCIAYPFISRTKIAQLKSGRDSTV</sequence>
<dbReference type="OMA" id="XIFCTIS"/>
<comment type="subcellular location">
    <subcellularLocation>
        <location evidence="1">Endoplasmic reticulum membrane</location>
        <topology evidence="1">Multi-pass membrane protein</topology>
    </subcellularLocation>
</comment>
<evidence type="ECO:0000256" key="9">
    <source>
        <dbReference type="ARBA" id="ARBA00040063"/>
    </source>
</evidence>
<evidence type="ECO:0000256" key="2">
    <source>
        <dbReference type="ARBA" id="ARBA00008199"/>
    </source>
</evidence>
<dbReference type="GeneTree" id="ENSGT00390000015299"/>
<evidence type="ECO:0000313" key="11">
    <source>
        <dbReference type="Ensembl" id="ENSSBOP00000024759.1"/>
    </source>
</evidence>
<evidence type="ECO:0000256" key="6">
    <source>
        <dbReference type="ARBA" id="ARBA00022989"/>
    </source>
</evidence>
<organism evidence="11 12">
    <name type="scientific">Saimiri boliviensis boliviensis</name>
    <name type="common">Bolivian squirrel monkey</name>
    <dbReference type="NCBI Taxonomy" id="39432"/>
    <lineage>
        <taxon>Eukaryota</taxon>
        <taxon>Metazoa</taxon>
        <taxon>Chordata</taxon>
        <taxon>Craniata</taxon>
        <taxon>Vertebrata</taxon>
        <taxon>Euteleostomi</taxon>
        <taxon>Mammalia</taxon>
        <taxon>Eutheria</taxon>
        <taxon>Euarchontoglires</taxon>
        <taxon>Primates</taxon>
        <taxon>Haplorrhini</taxon>
        <taxon>Platyrrhini</taxon>
        <taxon>Cebidae</taxon>
        <taxon>Saimiriinae</taxon>
        <taxon>Saimiri</taxon>
    </lineage>
</organism>
<feature type="transmembrane region" description="Helical" evidence="10">
    <location>
        <begin position="179"/>
        <end position="206"/>
    </location>
</feature>
<evidence type="ECO:0000256" key="7">
    <source>
        <dbReference type="ARBA" id="ARBA00023136"/>
    </source>
</evidence>
<dbReference type="InterPro" id="IPR004031">
    <property type="entry name" value="PMP22/EMP/MP20/Claudin"/>
</dbReference>